<evidence type="ECO:0000259" key="12">
    <source>
        <dbReference type="Pfam" id="PF13614"/>
    </source>
</evidence>
<gene>
    <name evidence="14" type="ORF">BC343_13355</name>
</gene>
<dbReference type="OrthoDB" id="9794577at2"/>
<keyword evidence="11" id="KW-0812">Transmembrane</keyword>
<feature type="transmembrane region" description="Helical" evidence="11">
    <location>
        <begin position="34"/>
        <end position="55"/>
    </location>
</feature>
<keyword evidence="6" id="KW-0418">Kinase</keyword>
<keyword evidence="11" id="KW-1133">Transmembrane helix</keyword>
<evidence type="ECO:0000256" key="5">
    <source>
        <dbReference type="ARBA" id="ARBA00022741"/>
    </source>
</evidence>
<feature type="domain" description="AAA" evidence="12">
    <location>
        <begin position="583"/>
        <end position="708"/>
    </location>
</feature>
<comment type="similarity">
    <text evidence="1">Belongs to the CpsD/CapB family.</text>
</comment>
<dbReference type="RefSeq" id="WP_078350373.1">
    <property type="nucleotide sequence ID" value="NZ_MBTF01000035.1"/>
</dbReference>
<dbReference type="InterPro" id="IPR005702">
    <property type="entry name" value="Wzc-like_C"/>
</dbReference>
<dbReference type="GO" id="GO:0005524">
    <property type="term" value="F:ATP binding"/>
    <property type="evidence" value="ECO:0007669"/>
    <property type="project" value="UniProtKB-KW"/>
</dbReference>
<evidence type="ECO:0000256" key="9">
    <source>
        <dbReference type="ARBA" id="ARBA00051245"/>
    </source>
</evidence>
<comment type="similarity">
    <text evidence="2">Belongs to the etk/wzc family.</text>
</comment>
<dbReference type="PANTHER" id="PTHR32309:SF13">
    <property type="entry name" value="FERRIC ENTEROBACTIN TRANSPORT PROTEIN FEPE"/>
    <property type="match status" value="1"/>
</dbReference>
<keyword evidence="7" id="KW-0067">ATP-binding</keyword>
<dbReference type="GO" id="GO:0005886">
    <property type="term" value="C:plasma membrane"/>
    <property type="evidence" value="ECO:0007669"/>
    <property type="project" value="TreeGrafter"/>
</dbReference>
<comment type="caution">
    <text evidence="14">The sequence shown here is derived from an EMBL/GenBank/DDBJ whole genome shotgun (WGS) entry which is preliminary data.</text>
</comment>
<comment type="catalytic activity">
    <reaction evidence="9">
        <text>L-tyrosyl-[protein] + ATP = O-phospho-L-tyrosyl-[protein] + ADP + H(+)</text>
        <dbReference type="Rhea" id="RHEA:10596"/>
        <dbReference type="Rhea" id="RHEA-COMP:10136"/>
        <dbReference type="Rhea" id="RHEA-COMP:20101"/>
        <dbReference type="ChEBI" id="CHEBI:15378"/>
        <dbReference type="ChEBI" id="CHEBI:30616"/>
        <dbReference type="ChEBI" id="CHEBI:46858"/>
        <dbReference type="ChEBI" id="CHEBI:61978"/>
        <dbReference type="ChEBI" id="CHEBI:456216"/>
        <dbReference type="EC" id="2.7.10.2"/>
    </reaction>
</comment>
<evidence type="ECO:0000256" key="10">
    <source>
        <dbReference type="SAM" id="Coils"/>
    </source>
</evidence>
<evidence type="ECO:0000256" key="7">
    <source>
        <dbReference type="ARBA" id="ARBA00022840"/>
    </source>
</evidence>
<evidence type="ECO:0000313" key="14">
    <source>
        <dbReference type="EMBL" id="OOQ57770.1"/>
    </source>
</evidence>
<dbReference type="PANTHER" id="PTHR32309">
    <property type="entry name" value="TYROSINE-PROTEIN KINASE"/>
    <property type="match status" value="1"/>
</dbReference>
<dbReference type="InterPro" id="IPR025669">
    <property type="entry name" value="AAA_dom"/>
</dbReference>
<reference evidence="14 15" key="1">
    <citation type="submission" date="2016-07" db="EMBL/GenBank/DDBJ databases">
        <title>Genomic analysis of zinc-resistant bacterium Mucilaginibacter pedocola TBZ30.</title>
        <authorList>
            <person name="Huang J."/>
            <person name="Tang J."/>
        </authorList>
    </citation>
    <scope>NUCLEOTIDE SEQUENCE [LARGE SCALE GENOMIC DNA]</scope>
    <source>
        <strain evidence="14 15">TBZ30</strain>
    </source>
</reference>
<dbReference type="Pfam" id="PF13614">
    <property type="entry name" value="AAA_31"/>
    <property type="match status" value="1"/>
</dbReference>
<dbReference type="NCBIfam" id="TIGR01007">
    <property type="entry name" value="eps_fam"/>
    <property type="match status" value="1"/>
</dbReference>
<evidence type="ECO:0000256" key="6">
    <source>
        <dbReference type="ARBA" id="ARBA00022777"/>
    </source>
</evidence>
<feature type="domain" description="Tyrosine-protein kinase G-rich" evidence="13">
    <location>
        <begin position="444"/>
        <end position="514"/>
    </location>
</feature>
<dbReference type="InterPro" id="IPR027417">
    <property type="entry name" value="P-loop_NTPase"/>
</dbReference>
<keyword evidence="15" id="KW-1185">Reference proteome</keyword>
<keyword evidence="10" id="KW-0175">Coiled coil</keyword>
<proteinExistence type="inferred from homology"/>
<keyword evidence="4" id="KW-0808">Transferase</keyword>
<dbReference type="STRING" id="1792845.BC343_13355"/>
<name>A0A1S9P9X8_9SPHI</name>
<dbReference type="AlphaFoldDB" id="A0A1S9P9X8"/>
<dbReference type="FunFam" id="3.40.50.300:FF:000527">
    <property type="entry name" value="Tyrosine-protein kinase etk"/>
    <property type="match status" value="1"/>
</dbReference>
<accession>A0A1S9P9X8</accession>
<dbReference type="GO" id="GO:0042802">
    <property type="term" value="F:identical protein binding"/>
    <property type="evidence" value="ECO:0007669"/>
    <property type="project" value="UniProtKB-ARBA"/>
</dbReference>
<dbReference type="Pfam" id="PF13807">
    <property type="entry name" value="GNVR"/>
    <property type="match status" value="1"/>
</dbReference>
<evidence type="ECO:0000256" key="1">
    <source>
        <dbReference type="ARBA" id="ARBA00007316"/>
    </source>
</evidence>
<dbReference type="InterPro" id="IPR032807">
    <property type="entry name" value="GNVR"/>
</dbReference>
<keyword evidence="8" id="KW-0829">Tyrosine-protein kinase</keyword>
<dbReference type="EMBL" id="MBTF01000035">
    <property type="protein sequence ID" value="OOQ57770.1"/>
    <property type="molecule type" value="Genomic_DNA"/>
</dbReference>
<dbReference type="CDD" id="cd05387">
    <property type="entry name" value="BY-kinase"/>
    <property type="match status" value="1"/>
</dbReference>
<evidence type="ECO:0000256" key="2">
    <source>
        <dbReference type="ARBA" id="ARBA00008883"/>
    </source>
</evidence>
<dbReference type="InterPro" id="IPR050445">
    <property type="entry name" value="Bact_polysacc_biosynth/exp"/>
</dbReference>
<dbReference type="SUPFAM" id="SSF52540">
    <property type="entry name" value="P-loop containing nucleoside triphosphate hydrolases"/>
    <property type="match status" value="1"/>
</dbReference>
<evidence type="ECO:0000256" key="3">
    <source>
        <dbReference type="ARBA" id="ARBA00011903"/>
    </source>
</evidence>
<evidence type="ECO:0000256" key="11">
    <source>
        <dbReference type="SAM" id="Phobius"/>
    </source>
</evidence>
<keyword evidence="5" id="KW-0547">Nucleotide-binding</keyword>
<protein>
    <recommendedName>
        <fullName evidence="3">non-specific protein-tyrosine kinase</fullName>
        <ecNumber evidence="3">2.7.10.2</ecNumber>
    </recommendedName>
</protein>
<evidence type="ECO:0000256" key="4">
    <source>
        <dbReference type="ARBA" id="ARBA00022679"/>
    </source>
</evidence>
<dbReference type="Gene3D" id="3.40.50.300">
    <property type="entry name" value="P-loop containing nucleotide triphosphate hydrolases"/>
    <property type="match status" value="1"/>
</dbReference>
<evidence type="ECO:0000313" key="15">
    <source>
        <dbReference type="Proteomes" id="UP000189739"/>
    </source>
</evidence>
<dbReference type="Proteomes" id="UP000189739">
    <property type="component" value="Unassembled WGS sequence"/>
</dbReference>
<dbReference type="GO" id="GO:0004715">
    <property type="term" value="F:non-membrane spanning protein tyrosine kinase activity"/>
    <property type="evidence" value="ECO:0007669"/>
    <property type="project" value="UniProtKB-EC"/>
</dbReference>
<evidence type="ECO:0000259" key="13">
    <source>
        <dbReference type="Pfam" id="PF13807"/>
    </source>
</evidence>
<feature type="coiled-coil region" evidence="10">
    <location>
        <begin position="384"/>
        <end position="411"/>
    </location>
</feature>
<keyword evidence="11" id="KW-0472">Membrane</keyword>
<dbReference type="EC" id="2.7.10.2" evidence="3"/>
<organism evidence="14 15">
    <name type="scientific">Mucilaginibacter pedocola</name>
    <dbReference type="NCBI Taxonomy" id="1792845"/>
    <lineage>
        <taxon>Bacteria</taxon>
        <taxon>Pseudomonadati</taxon>
        <taxon>Bacteroidota</taxon>
        <taxon>Sphingobacteriia</taxon>
        <taxon>Sphingobacteriales</taxon>
        <taxon>Sphingobacteriaceae</taxon>
        <taxon>Mucilaginibacter</taxon>
    </lineage>
</organism>
<evidence type="ECO:0000256" key="8">
    <source>
        <dbReference type="ARBA" id="ARBA00023137"/>
    </source>
</evidence>
<sequence>MNNGDLLAEKLDFTYKKQDDANEARKLIALVANYWYLFVGGVVISVFIAFIVIKFTPRQWNIVSKIIIEDEKNSPTKLLTNGVNADLSSLFDIKSNSDNEVKVLQSRNLLRRVITDMNINVHVFDNNGFLKTEIYDDAPFKVAVAQRGELHKSGTYQLSILDAQTYRLVNEDRNIDIKGVFGVPNKLSDCTITLNKTAYFQPNGEYKIVIKSLKRAENELAAKFMAGLNDKQSTVIDLQLNYGDPKHGELILQRFMELYLKNNLSNKIRIADSTIKFIDSRLTVVSSELDKVEKSLEAYKVNNKISDINAQSKALVQGATDYQQKLNESAVQLAVVNDLNRYINSGPKAQVVPSSLITKDMSFGSAINTYNEMLLRKEQLKLGLQESSSIIKNLDQQIEVARQALKTSLKNYSRSLNISQAAIREQNSAITNKIAAAPVKERIYLDYSRQQSLKQDLYLFLLQKREETAISQKATISNCRILDNAESGEDPFAPKKSFIYTIACIAGLLIPAAGIGLKETLNNRISKKDDIEKHTSVVVLGKISQNTNKQKVLIYNEARSVISEEIRALRTNLKYVTNGNRSNVIMFTSSMSGEGKSFVSLNLGNSIALSGKKVVLLELDLRKPKLLKYIGTDAAYGFTDYVVSPEKNDIEDLIKPSSFNENFYFISSGTIPPNPAEILMSPRLKELIEDLRRKFDYVIIDTAPVGQVSDALIIEEFADITCYVMRQNYTFKSQLEIVNDLQKQKKVKQMYLVVNDIELNSNDISGYGYGYGNYHYDNVETYSGKFATLMKKLKPSFK</sequence>